<proteinExistence type="predicted"/>
<dbReference type="AlphaFoldDB" id="A0AB74U945"/>
<keyword evidence="6" id="KW-0411">Iron-sulfur</keyword>
<keyword evidence="2" id="KW-0001">2Fe-2S</keyword>
<evidence type="ECO:0000256" key="2">
    <source>
        <dbReference type="ARBA" id="ARBA00022714"/>
    </source>
</evidence>
<dbReference type="CDD" id="cd06185">
    <property type="entry name" value="PDR_like"/>
    <property type="match status" value="1"/>
</dbReference>
<sequence>MPILSRFAVPPAVGHPMNDSTLSLFVRVTQKCQEAEGIFSYELSDPHGRPLPAFSAGAHIDVRVKEGVIRQYSLCGHPQERDRYFIAVLREPRSRGGSVAMHDEIEEGDLLQISAPKNHFPLEPARRSILFAGGIGVTPILCMVERLSHTQAQFEMHYCARSRERMAFADRLSQSAYADQVHFYYDDAPEAGKLDVAAVAGEPNDETHIYVCGPGGYIDHVMSTCKAQGWPPSQLHTEYFSGVETMSEEDESFEVKIASSGATFSVPKDKSVYEVLSENGIDIMVSCEQGVCGTCLTRVLEGEPDHRDLYLDDDEHAANDQFTPCCSRAKSKTLVLDL</sequence>
<dbReference type="GO" id="GO:0051537">
    <property type="term" value="F:2 iron, 2 sulfur cluster binding"/>
    <property type="evidence" value="ECO:0007669"/>
    <property type="project" value="UniProtKB-KW"/>
</dbReference>
<dbReference type="SUPFAM" id="SSF52343">
    <property type="entry name" value="Ferredoxin reductase-like, C-terminal NADP-linked domain"/>
    <property type="match status" value="1"/>
</dbReference>
<feature type="domain" description="2Fe-2S ferredoxin-type" evidence="7">
    <location>
        <begin position="253"/>
        <end position="338"/>
    </location>
</feature>
<dbReference type="Pfam" id="PF00111">
    <property type="entry name" value="Fer2"/>
    <property type="match status" value="1"/>
</dbReference>
<dbReference type="InterPro" id="IPR017927">
    <property type="entry name" value="FAD-bd_FR_type"/>
</dbReference>
<dbReference type="Gene3D" id="3.10.20.30">
    <property type="match status" value="1"/>
</dbReference>
<keyword evidence="5" id="KW-0408">Iron</keyword>
<dbReference type="InterPro" id="IPR012675">
    <property type="entry name" value="Beta-grasp_dom_sf"/>
</dbReference>
<feature type="domain" description="FAD-binding FR-type" evidence="8">
    <location>
        <begin position="21"/>
        <end position="123"/>
    </location>
</feature>
<dbReference type="SUPFAM" id="SSF63380">
    <property type="entry name" value="Riboflavin synthase domain-like"/>
    <property type="match status" value="1"/>
</dbReference>
<dbReference type="EC" id="1.-.-.-" evidence="9"/>
<dbReference type="Pfam" id="PF00175">
    <property type="entry name" value="NAD_binding_1"/>
    <property type="match status" value="1"/>
</dbReference>
<evidence type="ECO:0000256" key="3">
    <source>
        <dbReference type="ARBA" id="ARBA00022723"/>
    </source>
</evidence>
<reference evidence="9" key="1">
    <citation type="submission" date="2024-06" db="EMBL/GenBank/DDBJ databases">
        <title>Complete genome of Salinicola endophyticus HNIBRBA4755.</title>
        <authorList>
            <person name="Shin S.Y."/>
            <person name="Kang H."/>
            <person name="Song J."/>
        </authorList>
    </citation>
    <scope>NUCLEOTIDE SEQUENCE</scope>
    <source>
        <strain evidence="9">HNIBRBA4755</strain>
    </source>
</reference>
<dbReference type="InterPro" id="IPR006058">
    <property type="entry name" value="2Fe2S_fd_BS"/>
</dbReference>
<dbReference type="GO" id="GO:0016491">
    <property type="term" value="F:oxidoreductase activity"/>
    <property type="evidence" value="ECO:0007669"/>
    <property type="project" value="UniProtKB-KW"/>
</dbReference>
<accession>A0AB74U945</accession>
<dbReference type="InterPro" id="IPR050415">
    <property type="entry name" value="MRET"/>
</dbReference>
<dbReference type="Gene3D" id="3.40.50.80">
    <property type="entry name" value="Nucleotide-binding domain of ferredoxin-NADP reductase (FNR) module"/>
    <property type="match status" value="1"/>
</dbReference>
<dbReference type="PANTHER" id="PTHR47354">
    <property type="entry name" value="NADH OXIDOREDUCTASE HCR"/>
    <property type="match status" value="1"/>
</dbReference>
<dbReference type="CDD" id="cd00207">
    <property type="entry name" value="fer2"/>
    <property type="match status" value="1"/>
</dbReference>
<evidence type="ECO:0000256" key="4">
    <source>
        <dbReference type="ARBA" id="ARBA00023002"/>
    </source>
</evidence>
<dbReference type="InterPro" id="IPR017938">
    <property type="entry name" value="Riboflavin_synthase-like_b-brl"/>
</dbReference>
<dbReference type="RefSeq" id="WP_353979283.1">
    <property type="nucleotide sequence ID" value="NZ_CP159578.1"/>
</dbReference>
<dbReference type="InterPro" id="IPR036010">
    <property type="entry name" value="2Fe-2S_ferredoxin-like_sf"/>
</dbReference>
<dbReference type="GO" id="GO:0046872">
    <property type="term" value="F:metal ion binding"/>
    <property type="evidence" value="ECO:0007669"/>
    <property type="project" value="UniProtKB-KW"/>
</dbReference>
<dbReference type="InterPro" id="IPR039261">
    <property type="entry name" value="FNR_nucleotide-bd"/>
</dbReference>
<dbReference type="PANTHER" id="PTHR47354:SF1">
    <property type="entry name" value="CARNITINE MONOOXYGENASE REDUCTASE SUBUNIT"/>
    <property type="match status" value="1"/>
</dbReference>
<organism evidence="9">
    <name type="scientific">Salinicola endophyticus</name>
    <dbReference type="NCBI Taxonomy" id="1949083"/>
    <lineage>
        <taxon>Bacteria</taxon>
        <taxon>Pseudomonadati</taxon>
        <taxon>Pseudomonadota</taxon>
        <taxon>Gammaproteobacteria</taxon>
        <taxon>Oceanospirillales</taxon>
        <taxon>Halomonadaceae</taxon>
        <taxon>Salinicola</taxon>
    </lineage>
</organism>
<dbReference type="PROSITE" id="PS51384">
    <property type="entry name" value="FAD_FR"/>
    <property type="match status" value="1"/>
</dbReference>
<dbReference type="InterPro" id="IPR001433">
    <property type="entry name" value="OxRdtase_FAD/NAD-bd"/>
</dbReference>
<evidence type="ECO:0000256" key="6">
    <source>
        <dbReference type="ARBA" id="ARBA00023014"/>
    </source>
</evidence>
<evidence type="ECO:0000256" key="5">
    <source>
        <dbReference type="ARBA" id="ARBA00023004"/>
    </source>
</evidence>
<dbReference type="PRINTS" id="PR00409">
    <property type="entry name" value="PHDIOXRDTASE"/>
</dbReference>
<evidence type="ECO:0000313" key="9">
    <source>
        <dbReference type="EMBL" id="XCJ78270.1"/>
    </source>
</evidence>
<dbReference type="PROSITE" id="PS00197">
    <property type="entry name" value="2FE2S_FER_1"/>
    <property type="match status" value="1"/>
</dbReference>
<keyword evidence="4 9" id="KW-0560">Oxidoreductase</keyword>
<evidence type="ECO:0000259" key="8">
    <source>
        <dbReference type="PROSITE" id="PS51384"/>
    </source>
</evidence>
<evidence type="ECO:0000256" key="1">
    <source>
        <dbReference type="ARBA" id="ARBA00022630"/>
    </source>
</evidence>
<dbReference type="EMBL" id="CP159578">
    <property type="protein sequence ID" value="XCJ78270.1"/>
    <property type="molecule type" value="Genomic_DNA"/>
</dbReference>
<protein>
    <submittedName>
        <fullName evidence="9">PDR/VanB family oxidoreductase</fullName>
        <ecNumber evidence="9">1.-.-.-</ecNumber>
    </submittedName>
</protein>
<name>A0AB74U945_9GAMM</name>
<gene>
    <name evidence="9" type="ORF">ABV408_12595</name>
</gene>
<keyword evidence="1" id="KW-0285">Flavoprotein</keyword>
<keyword evidence="3" id="KW-0479">Metal-binding</keyword>
<dbReference type="PROSITE" id="PS51085">
    <property type="entry name" value="2FE2S_FER_2"/>
    <property type="match status" value="1"/>
</dbReference>
<dbReference type="SUPFAM" id="SSF54292">
    <property type="entry name" value="2Fe-2S ferredoxin-like"/>
    <property type="match status" value="1"/>
</dbReference>
<evidence type="ECO:0000259" key="7">
    <source>
        <dbReference type="PROSITE" id="PS51085"/>
    </source>
</evidence>
<dbReference type="Gene3D" id="2.40.30.10">
    <property type="entry name" value="Translation factors"/>
    <property type="match status" value="1"/>
</dbReference>
<dbReference type="InterPro" id="IPR001041">
    <property type="entry name" value="2Fe-2S_ferredoxin-type"/>
</dbReference>